<dbReference type="InterPro" id="IPR011333">
    <property type="entry name" value="SKP1/BTB/POZ_sf"/>
</dbReference>
<reference evidence="2" key="1">
    <citation type="submission" date="2019-05" db="EMBL/GenBank/DDBJ databases">
        <title>Annotation for the trematode Fasciolopsis buski.</title>
        <authorList>
            <person name="Choi Y.-J."/>
        </authorList>
    </citation>
    <scope>NUCLEOTIDE SEQUENCE</scope>
    <source>
        <strain evidence="2">HT</strain>
        <tissue evidence="2">Whole worm</tissue>
    </source>
</reference>
<dbReference type="InterPro" id="IPR011705">
    <property type="entry name" value="BACK"/>
</dbReference>
<dbReference type="Proteomes" id="UP000728185">
    <property type="component" value="Unassembled WGS sequence"/>
</dbReference>
<gene>
    <name evidence="2" type="ORF">FBUS_05256</name>
</gene>
<dbReference type="EMBL" id="LUCM01009251">
    <property type="protein sequence ID" value="KAA0187258.1"/>
    <property type="molecule type" value="Genomic_DNA"/>
</dbReference>
<dbReference type="Gene3D" id="1.25.40.420">
    <property type="match status" value="1"/>
</dbReference>
<dbReference type="SUPFAM" id="SSF54695">
    <property type="entry name" value="POZ domain"/>
    <property type="match status" value="1"/>
</dbReference>
<evidence type="ECO:0000259" key="1">
    <source>
        <dbReference type="SMART" id="SM00875"/>
    </source>
</evidence>
<evidence type="ECO:0000313" key="3">
    <source>
        <dbReference type="Proteomes" id="UP000728185"/>
    </source>
</evidence>
<keyword evidence="3" id="KW-1185">Reference proteome</keyword>
<name>A0A8E0RNF6_9TREM</name>
<evidence type="ECO:0000313" key="2">
    <source>
        <dbReference type="EMBL" id="KAA0187258.1"/>
    </source>
</evidence>
<dbReference type="PANTHER" id="PTHR46965">
    <property type="entry name" value="BTB/POZ DOMAIN-CONTAINING PROTEIN 19"/>
    <property type="match status" value="1"/>
</dbReference>
<protein>
    <recommendedName>
        <fullName evidence="1">BACK domain-containing protein</fullName>
    </recommendedName>
</protein>
<dbReference type="AlphaFoldDB" id="A0A8E0RNF6"/>
<dbReference type="Gene3D" id="3.30.710.10">
    <property type="entry name" value="Potassium Channel Kv1.1, Chain A"/>
    <property type="match status" value="1"/>
</dbReference>
<dbReference type="Pfam" id="PF00651">
    <property type="entry name" value="BTB"/>
    <property type="match status" value="1"/>
</dbReference>
<organism evidence="2 3">
    <name type="scientific">Fasciolopsis buskii</name>
    <dbReference type="NCBI Taxonomy" id="27845"/>
    <lineage>
        <taxon>Eukaryota</taxon>
        <taxon>Metazoa</taxon>
        <taxon>Spiralia</taxon>
        <taxon>Lophotrochozoa</taxon>
        <taxon>Platyhelminthes</taxon>
        <taxon>Trematoda</taxon>
        <taxon>Digenea</taxon>
        <taxon>Plagiorchiida</taxon>
        <taxon>Echinostomata</taxon>
        <taxon>Echinostomatoidea</taxon>
        <taxon>Fasciolidae</taxon>
        <taxon>Fasciolopsis</taxon>
    </lineage>
</organism>
<sequence>MSTILLPSSTDLMQSSRSSHLFKNVEPEVFRLVLRFIYTNSIRFNNLNTEKLIDLLRASLRFQLTELAKLVETHLAGLINTETVFGLLNIAVRHKSTDLANKAMKFLCANPQLLSAENPGIMVLTPGALAMILQCDDLPVDEMTLFQMTVDWAELYYLREGRQYSQISRSKSATRSTVTPHNLSRLNQLYPRSGMRGSGSLIMNKSARKPRVKAMKAVSEVMSMIRYALLTPDQLREIEEKDEYRELIPTKCLTDAWRILTFKQIGLHPDPTSSLPTTVTRRRNGTKI</sequence>
<dbReference type="InterPro" id="IPR042846">
    <property type="entry name" value="BTBD19"/>
</dbReference>
<feature type="domain" description="BACK" evidence="1">
    <location>
        <begin position="84"/>
        <end position="239"/>
    </location>
</feature>
<dbReference type="OrthoDB" id="45365at2759"/>
<proteinExistence type="predicted"/>
<dbReference type="InterPro" id="IPR000210">
    <property type="entry name" value="BTB/POZ_dom"/>
</dbReference>
<dbReference type="PANTHER" id="PTHR46965:SF1">
    <property type="entry name" value="BTB_POZ DOMAIN-CONTAINING PROTEIN 19"/>
    <property type="match status" value="1"/>
</dbReference>
<comment type="caution">
    <text evidence="2">The sequence shown here is derived from an EMBL/GenBank/DDBJ whole genome shotgun (WGS) entry which is preliminary data.</text>
</comment>
<dbReference type="SMART" id="SM00875">
    <property type="entry name" value="BACK"/>
    <property type="match status" value="1"/>
</dbReference>
<accession>A0A8E0RNF6</accession>
<dbReference type="Pfam" id="PF07707">
    <property type="entry name" value="BACK"/>
    <property type="match status" value="1"/>
</dbReference>